<accession>A0A067ML79</accession>
<dbReference type="Gene3D" id="2.60.270.50">
    <property type="match status" value="1"/>
</dbReference>
<reference evidence="3" key="1">
    <citation type="journal article" date="2014" name="Proc. Natl. Acad. Sci. U.S.A.">
        <title>Extensive sampling of basidiomycete genomes demonstrates inadequacy of the white-rot/brown-rot paradigm for wood decay fungi.</title>
        <authorList>
            <person name="Riley R."/>
            <person name="Salamov A.A."/>
            <person name="Brown D.W."/>
            <person name="Nagy L.G."/>
            <person name="Floudas D."/>
            <person name="Held B.W."/>
            <person name="Levasseur A."/>
            <person name="Lombard V."/>
            <person name="Morin E."/>
            <person name="Otillar R."/>
            <person name="Lindquist E.A."/>
            <person name="Sun H."/>
            <person name="LaButti K.M."/>
            <person name="Schmutz J."/>
            <person name="Jabbour D."/>
            <person name="Luo H."/>
            <person name="Baker S.E."/>
            <person name="Pisabarro A.G."/>
            <person name="Walton J.D."/>
            <person name="Blanchette R.A."/>
            <person name="Henrissat B."/>
            <person name="Martin F."/>
            <person name="Cullen D."/>
            <person name="Hibbett D.S."/>
            <person name="Grigoriev I.V."/>
        </authorList>
    </citation>
    <scope>NUCLEOTIDE SEQUENCE [LARGE SCALE GENOMIC DNA]</scope>
    <source>
        <strain evidence="3">FD-172 SS1</strain>
    </source>
</reference>
<name>A0A067ML79_BOTB1</name>
<organism evidence="2 3">
    <name type="scientific">Botryobasidium botryosum (strain FD-172 SS1)</name>
    <dbReference type="NCBI Taxonomy" id="930990"/>
    <lineage>
        <taxon>Eukaryota</taxon>
        <taxon>Fungi</taxon>
        <taxon>Dikarya</taxon>
        <taxon>Basidiomycota</taxon>
        <taxon>Agaricomycotina</taxon>
        <taxon>Agaricomycetes</taxon>
        <taxon>Cantharellales</taxon>
        <taxon>Botryobasidiaceae</taxon>
        <taxon>Botryobasidium</taxon>
    </lineage>
</organism>
<dbReference type="OrthoDB" id="10530667at2759"/>
<dbReference type="Proteomes" id="UP000027195">
    <property type="component" value="Unassembled WGS sequence"/>
</dbReference>
<evidence type="ECO:0000256" key="1">
    <source>
        <dbReference type="SAM" id="MobiDB-lite"/>
    </source>
</evidence>
<feature type="compositionally biased region" description="Low complexity" evidence="1">
    <location>
        <begin position="1"/>
        <end position="10"/>
    </location>
</feature>
<keyword evidence="3" id="KW-1185">Reference proteome</keyword>
<sequence length="126" mass="13215">MSSSEQSTQTSGGGNFDRSSTITIINQLPSASLERTYYDDIHGGWDKTPAPFIPPSKSDMFKLADHIGPAGSEGIVKYAGGGSERTISFACPTTADSWVNLDPPGSGSVGPFDKNGPLIATVYISK</sequence>
<proteinExistence type="predicted"/>
<evidence type="ECO:0000313" key="2">
    <source>
        <dbReference type="EMBL" id="KDQ16299.1"/>
    </source>
</evidence>
<dbReference type="InParanoid" id="A0A067ML79"/>
<dbReference type="AlphaFoldDB" id="A0A067ML79"/>
<protein>
    <submittedName>
        <fullName evidence="2">Uncharacterized protein</fullName>
    </submittedName>
</protein>
<dbReference type="HOGENOM" id="CLU_1981289_0_0_1"/>
<feature type="region of interest" description="Disordered" evidence="1">
    <location>
        <begin position="1"/>
        <end position="21"/>
    </location>
</feature>
<dbReference type="EMBL" id="KL198028">
    <property type="protein sequence ID" value="KDQ16299.1"/>
    <property type="molecule type" value="Genomic_DNA"/>
</dbReference>
<evidence type="ECO:0000313" key="3">
    <source>
        <dbReference type="Proteomes" id="UP000027195"/>
    </source>
</evidence>
<gene>
    <name evidence="2" type="ORF">BOTBODRAFT_173200</name>
</gene>